<dbReference type="Proteomes" id="UP001234202">
    <property type="component" value="Unassembled WGS sequence"/>
</dbReference>
<name>A0ACC2XG07_9TREE</name>
<evidence type="ECO:0000313" key="1">
    <source>
        <dbReference type="EMBL" id="KAJ9122187.1"/>
    </source>
</evidence>
<sequence length="460" mass="51666">MSRFRISPALWDKIHHYSSFPQTGVSLQQMVLFGQNPSQGTLLKASQFLAEELPIRLSHRVKELDELPDGLAEMDGVRRVKEWYAESFNDLVTFPPPKLDPKLRDALMMPPSENQIPFPVATPNPSLHPHVDDEPGGSNLQRQQAGHSTWGGQAGWKGYGYGEGTGTGPNGQGYSNSYGEGHEVHEYNDKFTRMLERIKKRHDPTVTTVAQGILEWKRKTHRNGLMGAGMQSFLDRFYMSRIGIRFLLGQHIALNTLQPHEGRLDVGWPTYYVGIICTKTNVHDVCHEAIENARFVCEEHYALYKGPPIHLVCPKNLSFPYVPGHLSHICFELLKNSLRAVVERHGVENEDSFPPIKVVVVEGKEDLTIKISDEGGGIPRSAMPQIWTYMYTTMSEAQDLDSVAQNDFKAPMAGFGYGLPLSRLYARFFGGDLRLISMEGYGTDAYIHLNKLSSSVEPLQ</sequence>
<reference evidence="1" key="1">
    <citation type="submission" date="2023-04" db="EMBL/GenBank/DDBJ databases">
        <title>Draft Genome sequencing of Naganishia species isolated from polar environments using Oxford Nanopore Technology.</title>
        <authorList>
            <person name="Leo P."/>
            <person name="Venkateswaran K."/>
        </authorList>
    </citation>
    <scope>NUCLEOTIDE SEQUENCE</scope>
    <source>
        <strain evidence="1">DBVPG 5303</strain>
    </source>
</reference>
<dbReference type="EMBL" id="JASBWV010000015">
    <property type="protein sequence ID" value="KAJ9122187.1"/>
    <property type="molecule type" value="Genomic_DNA"/>
</dbReference>
<comment type="caution">
    <text evidence="1">The sequence shown here is derived from an EMBL/GenBank/DDBJ whole genome shotgun (WGS) entry which is preliminary data.</text>
</comment>
<accession>A0ACC2XG07</accession>
<keyword evidence="2" id="KW-1185">Reference proteome</keyword>
<gene>
    <name evidence="1" type="ORF">QFC24_004417</name>
</gene>
<evidence type="ECO:0000313" key="2">
    <source>
        <dbReference type="Proteomes" id="UP001234202"/>
    </source>
</evidence>
<protein>
    <submittedName>
        <fullName evidence="1">Uncharacterized protein</fullName>
    </submittedName>
</protein>
<proteinExistence type="predicted"/>
<organism evidence="1 2">
    <name type="scientific">Naganishia onofrii</name>
    <dbReference type="NCBI Taxonomy" id="1851511"/>
    <lineage>
        <taxon>Eukaryota</taxon>
        <taxon>Fungi</taxon>
        <taxon>Dikarya</taxon>
        <taxon>Basidiomycota</taxon>
        <taxon>Agaricomycotina</taxon>
        <taxon>Tremellomycetes</taxon>
        <taxon>Filobasidiales</taxon>
        <taxon>Filobasidiaceae</taxon>
        <taxon>Naganishia</taxon>
    </lineage>
</organism>